<evidence type="ECO:0000313" key="16">
    <source>
        <dbReference type="Proteomes" id="UP000541810"/>
    </source>
</evidence>
<evidence type="ECO:0000259" key="14">
    <source>
        <dbReference type="PROSITE" id="PS51217"/>
    </source>
</evidence>
<dbReference type="GO" id="GO:0005829">
    <property type="term" value="C:cytosol"/>
    <property type="evidence" value="ECO:0007669"/>
    <property type="project" value="TreeGrafter"/>
</dbReference>
<evidence type="ECO:0000256" key="3">
    <source>
        <dbReference type="ARBA" id="ARBA00022801"/>
    </source>
</evidence>
<name>A0A7X0H874_9BACT</name>
<keyword evidence="16" id="KW-1185">Reference proteome</keyword>
<evidence type="ECO:0000256" key="8">
    <source>
        <dbReference type="ARBA" id="ARBA00034617"/>
    </source>
</evidence>
<evidence type="ECO:0000256" key="2">
    <source>
        <dbReference type="ARBA" id="ARBA00022741"/>
    </source>
</evidence>
<dbReference type="PROSITE" id="PS51198">
    <property type="entry name" value="UVRD_HELICASE_ATP_BIND"/>
    <property type="match status" value="1"/>
</dbReference>
<dbReference type="InterPro" id="IPR000212">
    <property type="entry name" value="DNA_helicase_UvrD/REP"/>
</dbReference>
<feature type="binding site" evidence="12">
    <location>
        <begin position="30"/>
        <end position="37"/>
    </location>
    <ligand>
        <name>ATP</name>
        <dbReference type="ChEBI" id="CHEBI:30616"/>
    </ligand>
</feature>
<dbReference type="GO" id="GO:0003677">
    <property type="term" value="F:DNA binding"/>
    <property type="evidence" value="ECO:0007669"/>
    <property type="project" value="UniProtKB-KW"/>
</dbReference>
<evidence type="ECO:0000313" key="15">
    <source>
        <dbReference type="EMBL" id="MBB6430903.1"/>
    </source>
</evidence>
<dbReference type="Gene3D" id="1.10.10.160">
    <property type="match status" value="1"/>
</dbReference>
<dbReference type="InterPro" id="IPR027417">
    <property type="entry name" value="P-loop_NTPase"/>
</dbReference>
<dbReference type="Pfam" id="PF13361">
    <property type="entry name" value="UvrD_C"/>
    <property type="match status" value="1"/>
</dbReference>
<dbReference type="RefSeq" id="WP_184678396.1">
    <property type="nucleotide sequence ID" value="NZ_JACHGY010000001.1"/>
</dbReference>
<comment type="catalytic activity">
    <reaction evidence="11">
        <text>ATP + H2O = ADP + phosphate + H(+)</text>
        <dbReference type="Rhea" id="RHEA:13065"/>
        <dbReference type="ChEBI" id="CHEBI:15377"/>
        <dbReference type="ChEBI" id="CHEBI:15378"/>
        <dbReference type="ChEBI" id="CHEBI:30616"/>
        <dbReference type="ChEBI" id="CHEBI:43474"/>
        <dbReference type="ChEBI" id="CHEBI:456216"/>
        <dbReference type="EC" id="5.6.2.4"/>
    </reaction>
</comment>
<keyword evidence="3 12" id="KW-0378">Hydrolase</keyword>
<evidence type="ECO:0000256" key="9">
    <source>
        <dbReference type="ARBA" id="ARBA00034808"/>
    </source>
</evidence>
<dbReference type="GO" id="GO:0005524">
    <property type="term" value="F:ATP binding"/>
    <property type="evidence" value="ECO:0007669"/>
    <property type="project" value="UniProtKB-UniRule"/>
</dbReference>
<keyword evidence="6" id="KW-0238">DNA-binding</keyword>
<dbReference type="GO" id="GO:0043138">
    <property type="term" value="F:3'-5' DNA helicase activity"/>
    <property type="evidence" value="ECO:0007669"/>
    <property type="project" value="UniProtKB-EC"/>
</dbReference>
<dbReference type="Gene3D" id="1.10.486.10">
    <property type="entry name" value="PCRA, domain 4"/>
    <property type="match status" value="1"/>
</dbReference>
<keyword evidence="4 12" id="KW-0347">Helicase</keyword>
<dbReference type="InterPro" id="IPR014017">
    <property type="entry name" value="DNA_helicase_UvrD-like_C"/>
</dbReference>
<evidence type="ECO:0000259" key="13">
    <source>
        <dbReference type="PROSITE" id="PS51198"/>
    </source>
</evidence>
<dbReference type="CDD" id="cd18807">
    <property type="entry name" value="SF1_C_UvrD"/>
    <property type="match status" value="1"/>
</dbReference>
<dbReference type="InterPro" id="IPR014016">
    <property type="entry name" value="UvrD-like_ATP-bd"/>
</dbReference>
<evidence type="ECO:0000256" key="7">
    <source>
        <dbReference type="ARBA" id="ARBA00023235"/>
    </source>
</evidence>
<comment type="similarity">
    <text evidence="1">Belongs to the helicase family. UvrD subfamily.</text>
</comment>
<dbReference type="PROSITE" id="PS51217">
    <property type="entry name" value="UVRD_HELICASE_CTER"/>
    <property type="match status" value="1"/>
</dbReference>
<dbReference type="InterPro" id="IPR013986">
    <property type="entry name" value="DExx_box_DNA_helicase_dom_sf"/>
</dbReference>
<dbReference type="GO" id="GO:0000725">
    <property type="term" value="P:recombinational repair"/>
    <property type="evidence" value="ECO:0007669"/>
    <property type="project" value="TreeGrafter"/>
</dbReference>
<dbReference type="Pfam" id="PF00580">
    <property type="entry name" value="UvrD-helicase"/>
    <property type="match status" value="1"/>
</dbReference>
<dbReference type="Proteomes" id="UP000541810">
    <property type="component" value="Unassembled WGS sequence"/>
</dbReference>
<dbReference type="GO" id="GO:0033202">
    <property type="term" value="C:DNA helicase complex"/>
    <property type="evidence" value="ECO:0007669"/>
    <property type="project" value="TreeGrafter"/>
</dbReference>
<evidence type="ECO:0000256" key="5">
    <source>
        <dbReference type="ARBA" id="ARBA00022840"/>
    </source>
</evidence>
<dbReference type="GO" id="GO:0016787">
    <property type="term" value="F:hydrolase activity"/>
    <property type="evidence" value="ECO:0007669"/>
    <property type="project" value="UniProtKB-UniRule"/>
</dbReference>
<keyword evidence="5 12" id="KW-0067">ATP-binding</keyword>
<dbReference type="PANTHER" id="PTHR11070:SF2">
    <property type="entry name" value="ATP-DEPENDENT DNA HELICASE SRS2"/>
    <property type="match status" value="1"/>
</dbReference>
<dbReference type="GO" id="GO:0009314">
    <property type="term" value="P:response to radiation"/>
    <property type="evidence" value="ECO:0007669"/>
    <property type="project" value="UniProtKB-ARBA"/>
</dbReference>
<comment type="catalytic activity">
    <reaction evidence="8">
        <text>Couples ATP hydrolysis with the unwinding of duplex DNA by translocating in the 3'-5' direction.</text>
        <dbReference type="EC" id="5.6.2.4"/>
    </reaction>
</comment>
<dbReference type="CDD" id="cd17932">
    <property type="entry name" value="DEXQc_UvrD"/>
    <property type="match status" value="1"/>
</dbReference>
<dbReference type="EMBL" id="JACHGY010000001">
    <property type="protein sequence ID" value="MBB6430903.1"/>
    <property type="molecule type" value="Genomic_DNA"/>
</dbReference>
<organism evidence="15 16">
    <name type="scientific">Algisphaera agarilytica</name>
    <dbReference type="NCBI Taxonomy" id="1385975"/>
    <lineage>
        <taxon>Bacteria</taxon>
        <taxon>Pseudomonadati</taxon>
        <taxon>Planctomycetota</taxon>
        <taxon>Phycisphaerae</taxon>
        <taxon>Phycisphaerales</taxon>
        <taxon>Phycisphaeraceae</taxon>
        <taxon>Algisphaera</taxon>
    </lineage>
</organism>
<dbReference type="FunFam" id="1.10.10.160:FF:000001">
    <property type="entry name" value="ATP-dependent DNA helicase"/>
    <property type="match status" value="1"/>
</dbReference>
<feature type="domain" description="UvrD-like helicase ATP-binding" evidence="13">
    <location>
        <begin position="9"/>
        <end position="289"/>
    </location>
</feature>
<dbReference type="Gene3D" id="3.40.50.300">
    <property type="entry name" value="P-loop containing nucleotide triphosphate hydrolases"/>
    <property type="match status" value="2"/>
</dbReference>
<keyword evidence="7" id="KW-0413">Isomerase</keyword>
<accession>A0A7X0H874</accession>
<gene>
    <name evidence="15" type="ORF">HNQ40_002709</name>
</gene>
<evidence type="ECO:0000256" key="1">
    <source>
        <dbReference type="ARBA" id="ARBA00009922"/>
    </source>
</evidence>
<evidence type="ECO:0000256" key="11">
    <source>
        <dbReference type="ARBA" id="ARBA00048988"/>
    </source>
</evidence>
<sequence>MSEIDPLLEGLTEPQTQAVTHVDGPLLVLAGPGSGKTRVITRRIAYLVKGVGIAPWNVLAITFTNKAAGEMRDRVAQLLTERQARATTVATFHSLCARLIRQYADRLGLPPGYSIYDTADQKRAMKQALEDLEINTKNFPPASMLSSISNAKNDLLDAAGFAKQASNFYDRTVAKVYTKYQAILERNGALDFDDLLLKTVSLLKQHPDVLAELRERFQYVMIDEYQDTNHAQFMIANALSAEHQCIMCTGDPDQSIYGWRGANIQNILEFEQHYPAAEVVRLEQNYRSTKTILAAADALIVNNRGRRHKELWTDNPTGDPVQIVTCADERQEAGWVAEEFKRLHEEENVAWGQMAVFYRINSLSRVMEETLRNSSIPYQIARGTAFYDRKEIKDAIAYLRVVANPSDEVNLLRVINTPARGISAASVKAMQAFALANNQPFDELLGDPLRVTALNSRAQNSVAKFGKTVDTWRTTAGIVAAENHDPTAPQPSLRGFVEDVLRDSGLETFYRNDKSDPDQERLANLGELVTSAQQFEEEYLFEAEQAGEYEQVHLREKLLAFLEQVALVSDADGVDSSQGSVTLMTLHAAKGLEYPVVAMIGVEDGLLPHDRANDDPQELEEERRLAFVGITRAEERLYLCHGKYRTVFGQTMPTIRSRFLTELPADVVEEVDPSSDPHAMEDDLFGGGGGTQRSLAAKQAGQFPPGALVKHPQFGLGRVVNVSPMGAHTRAKIDFTTSGTKTLILQYARLELIDV</sequence>
<evidence type="ECO:0000256" key="10">
    <source>
        <dbReference type="ARBA" id="ARBA00034923"/>
    </source>
</evidence>
<feature type="domain" description="UvrD-like helicase C-terminal" evidence="14">
    <location>
        <begin position="290"/>
        <end position="591"/>
    </location>
</feature>
<evidence type="ECO:0000256" key="12">
    <source>
        <dbReference type="PROSITE-ProRule" id="PRU00560"/>
    </source>
</evidence>
<evidence type="ECO:0000256" key="4">
    <source>
        <dbReference type="ARBA" id="ARBA00022806"/>
    </source>
</evidence>
<protein>
    <recommendedName>
        <fullName evidence="9">DNA 3'-5' helicase</fullName>
        <ecNumber evidence="9">5.6.2.4</ecNumber>
    </recommendedName>
    <alternativeName>
        <fullName evidence="10">DNA 3'-5' helicase II</fullName>
    </alternativeName>
</protein>
<dbReference type="SUPFAM" id="SSF52540">
    <property type="entry name" value="P-loop containing nucleoside triphosphate hydrolases"/>
    <property type="match status" value="1"/>
</dbReference>
<comment type="caution">
    <text evidence="15">The sequence shown here is derived from an EMBL/GenBank/DDBJ whole genome shotgun (WGS) entry which is preliminary data.</text>
</comment>
<dbReference type="PANTHER" id="PTHR11070">
    <property type="entry name" value="UVRD / RECB / PCRA DNA HELICASE FAMILY MEMBER"/>
    <property type="match status" value="1"/>
</dbReference>
<evidence type="ECO:0000256" key="6">
    <source>
        <dbReference type="ARBA" id="ARBA00023125"/>
    </source>
</evidence>
<dbReference type="AlphaFoldDB" id="A0A7X0H874"/>
<dbReference type="EC" id="5.6.2.4" evidence="9"/>
<reference evidence="15 16" key="1">
    <citation type="submission" date="2020-08" db="EMBL/GenBank/DDBJ databases">
        <title>Genomic Encyclopedia of Type Strains, Phase IV (KMG-IV): sequencing the most valuable type-strain genomes for metagenomic binning, comparative biology and taxonomic classification.</title>
        <authorList>
            <person name="Goeker M."/>
        </authorList>
    </citation>
    <scope>NUCLEOTIDE SEQUENCE [LARGE SCALE GENOMIC DNA]</scope>
    <source>
        <strain evidence="15 16">DSM 103725</strain>
    </source>
</reference>
<keyword evidence="2 12" id="KW-0547">Nucleotide-binding</keyword>
<proteinExistence type="inferred from homology"/>